<dbReference type="Gene3D" id="3.10.280.10">
    <property type="entry name" value="Mitochondrial glycoprotein"/>
    <property type="match status" value="1"/>
</dbReference>
<keyword evidence="2" id="KW-1185">Reference proteome</keyword>
<protein>
    <submittedName>
        <fullName evidence="1">Mitochondrial acidic protein MAM33</fullName>
    </submittedName>
</protein>
<dbReference type="Pfam" id="PF02330">
    <property type="entry name" value="MAM33"/>
    <property type="match status" value="1"/>
</dbReference>
<dbReference type="Proteomes" id="UP000187429">
    <property type="component" value="Unassembled WGS sequence"/>
</dbReference>
<dbReference type="InterPro" id="IPR036561">
    <property type="entry name" value="MAM33_sf"/>
</dbReference>
<gene>
    <name evidence="1" type="ORF">AYI69_g7518</name>
</gene>
<evidence type="ECO:0000313" key="2">
    <source>
        <dbReference type="Proteomes" id="UP000187429"/>
    </source>
</evidence>
<dbReference type="PANTHER" id="PTHR10826:SF1">
    <property type="entry name" value="COMPLEMENT COMPONENT 1 Q SUBCOMPONENT-BINDING PROTEIN, MITOCHONDRIAL"/>
    <property type="match status" value="1"/>
</dbReference>
<dbReference type="InterPro" id="IPR003428">
    <property type="entry name" value="MAM33"/>
</dbReference>
<dbReference type="OrthoDB" id="278212at2759"/>
<dbReference type="GO" id="GO:0042256">
    <property type="term" value="P:cytosolic ribosome assembly"/>
    <property type="evidence" value="ECO:0007669"/>
    <property type="project" value="TreeGrafter"/>
</dbReference>
<reference evidence="2" key="1">
    <citation type="submission" date="2017-01" db="EMBL/GenBank/DDBJ databases">
        <authorList>
            <person name="Wang Y."/>
            <person name="White M."/>
            <person name="Kvist S."/>
            <person name="Moncalvo J.-M."/>
        </authorList>
    </citation>
    <scope>NUCLEOTIDE SEQUENCE [LARGE SCALE GENOMIC DNA]</scope>
    <source>
        <strain evidence="2">ID-206-W2</strain>
    </source>
</reference>
<name>A0A1R1XRF4_9FUNG</name>
<dbReference type="AlphaFoldDB" id="A0A1R1XRF4"/>
<sequence length="290" mass="32765">MNSFTKVVGSAARRACNASNLFYRPASSVNTATRFASLSSSSSLFRSAARNQLKSFSTTSLLMRSGENDQTLMQTLAEEIKYEKEEIAEQGEAEFIKSFVEKSGFKITDTPGLSDVTLDKEFGNEKINVRFTINDISNMESDVPNVEVFDENQDPTAEPTKLGDNQHRVEDEASEFYVNLILTITKPNSPTLQFNLIAEEGEIGINQMQFFNDPKDALQQSPESDYSRRTAYLGPVFGQLSDDLKEGIDQFLEDRGIDTGLSMFVQDYIEFKEQKEYLRWLEQFNSFSKA</sequence>
<accession>A0A1R1XRF4</accession>
<dbReference type="SUPFAM" id="SSF54529">
    <property type="entry name" value="Mitochondrial glycoprotein MAM33-like"/>
    <property type="match status" value="1"/>
</dbReference>
<evidence type="ECO:0000313" key="1">
    <source>
        <dbReference type="EMBL" id="OMJ17195.1"/>
    </source>
</evidence>
<proteinExistence type="predicted"/>
<dbReference type="EMBL" id="LSSM01003658">
    <property type="protein sequence ID" value="OMJ17195.1"/>
    <property type="molecule type" value="Genomic_DNA"/>
</dbReference>
<dbReference type="PANTHER" id="PTHR10826">
    <property type="entry name" value="COMPLEMENT COMPONENT 1"/>
    <property type="match status" value="1"/>
</dbReference>
<comment type="caution">
    <text evidence="1">The sequence shown here is derived from an EMBL/GenBank/DDBJ whole genome shotgun (WGS) entry which is preliminary data.</text>
</comment>
<organism evidence="1 2">
    <name type="scientific">Smittium culicis</name>
    <dbReference type="NCBI Taxonomy" id="133412"/>
    <lineage>
        <taxon>Eukaryota</taxon>
        <taxon>Fungi</taxon>
        <taxon>Fungi incertae sedis</taxon>
        <taxon>Zoopagomycota</taxon>
        <taxon>Kickxellomycotina</taxon>
        <taxon>Harpellomycetes</taxon>
        <taxon>Harpellales</taxon>
        <taxon>Legeriomycetaceae</taxon>
        <taxon>Smittium</taxon>
    </lineage>
</organism>
<dbReference type="GO" id="GO:0005759">
    <property type="term" value="C:mitochondrial matrix"/>
    <property type="evidence" value="ECO:0007669"/>
    <property type="project" value="InterPro"/>
</dbReference>